<dbReference type="HOGENOM" id="CLU_3287906_0_0_3"/>
<accession>B4VIV8</accession>
<dbReference type="AlphaFoldDB" id="B4VIV8"/>
<gene>
    <name evidence="1" type="ORF">MC7420_7937</name>
</gene>
<evidence type="ECO:0000313" key="2">
    <source>
        <dbReference type="Proteomes" id="UP000003835"/>
    </source>
</evidence>
<dbReference type="EMBL" id="DS989842">
    <property type="protein sequence ID" value="EDX78199.1"/>
    <property type="molecule type" value="Genomic_DNA"/>
</dbReference>
<sequence>MLPSGDGQDIIVISLAKGSGNEAAYRQAFERIQGTLQLLQ</sequence>
<protein>
    <submittedName>
        <fullName evidence="1">Uncharacterized protein</fullName>
    </submittedName>
</protein>
<keyword evidence="2" id="KW-1185">Reference proteome</keyword>
<dbReference type="Proteomes" id="UP000003835">
    <property type="component" value="Unassembled WGS sequence"/>
</dbReference>
<evidence type="ECO:0000313" key="1">
    <source>
        <dbReference type="EMBL" id="EDX78199.1"/>
    </source>
</evidence>
<organism evidence="1 2">
    <name type="scientific">Coleofasciculus chthonoplastes PCC 7420</name>
    <dbReference type="NCBI Taxonomy" id="118168"/>
    <lineage>
        <taxon>Bacteria</taxon>
        <taxon>Bacillati</taxon>
        <taxon>Cyanobacteriota</taxon>
        <taxon>Cyanophyceae</taxon>
        <taxon>Coleofasciculales</taxon>
        <taxon>Coleofasciculaceae</taxon>
        <taxon>Coleofasciculus</taxon>
    </lineage>
</organism>
<reference evidence="1 2" key="1">
    <citation type="submission" date="2008-07" db="EMBL/GenBank/DDBJ databases">
        <authorList>
            <person name="Tandeau de Marsac N."/>
            <person name="Ferriera S."/>
            <person name="Johnson J."/>
            <person name="Kravitz S."/>
            <person name="Beeson K."/>
            <person name="Sutton G."/>
            <person name="Rogers Y.-H."/>
            <person name="Friedman R."/>
            <person name="Frazier M."/>
            <person name="Venter J.C."/>
        </authorList>
    </citation>
    <scope>NUCLEOTIDE SEQUENCE [LARGE SCALE GENOMIC DNA]</scope>
    <source>
        <strain evidence="1 2">PCC 7420</strain>
    </source>
</reference>
<name>B4VIV8_9CYAN</name>
<dbReference type="STRING" id="118168.MC7420_7937"/>
<proteinExistence type="predicted"/>